<dbReference type="AlphaFoldDB" id="A0A242K0A0"/>
<dbReference type="Pfam" id="PF01844">
    <property type="entry name" value="HNH"/>
    <property type="match status" value="1"/>
</dbReference>
<protein>
    <recommendedName>
        <fullName evidence="4">Putative HNH nuclease YajD</fullName>
    </recommendedName>
</protein>
<gene>
    <name evidence="6" type="ORF">A5844_002083</name>
</gene>
<evidence type="ECO:0000256" key="1">
    <source>
        <dbReference type="ARBA" id="ARBA00022722"/>
    </source>
</evidence>
<dbReference type="PANTHER" id="PTHR41286:SF1">
    <property type="entry name" value="HNH NUCLEASE YAJD-RELATED"/>
    <property type="match status" value="1"/>
</dbReference>
<sequence>MSKPKRKCAVASCNVLIDYSEMYCMKHKQIKQEQAYVRNKHYNNTVRYSEKNKQYADFYNSREWKNKRKQILIRDNYICQPCLEEKGLIHEANMVHHKDELKDNWEKRLDEENLESVNTICHNKIDKKNRQNKKTK</sequence>
<proteinExistence type="inferred from homology"/>
<evidence type="ECO:0000256" key="2">
    <source>
        <dbReference type="ARBA" id="ARBA00022801"/>
    </source>
</evidence>
<evidence type="ECO:0000259" key="5">
    <source>
        <dbReference type="Pfam" id="PF01844"/>
    </source>
</evidence>
<evidence type="ECO:0000313" key="6">
    <source>
        <dbReference type="EMBL" id="OTP10383.1"/>
    </source>
</evidence>
<evidence type="ECO:0000313" key="7">
    <source>
        <dbReference type="Proteomes" id="UP000194933"/>
    </source>
</evidence>
<dbReference type="GO" id="GO:0003676">
    <property type="term" value="F:nucleic acid binding"/>
    <property type="evidence" value="ECO:0007669"/>
    <property type="project" value="InterPro"/>
</dbReference>
<keyword evidence="2" id="KW-0378">Hydrolase</keyword>
<dbReference type="GO" id="GO:0004519">
    <property type="term" value="F:endonuclease activity"/>
    <property type="evidence" value="ECO:0007669"/>
    <property type="project" value="InterPro"/>
</dbReference>
<feature type="domain" description="HNH" evidence="5">
    <location>
        <begin position="79"/>
        <end position="125"/>
    </location>
</feature>
<dbReference type="PANTHER" id="PTHR41286">
    <property type="entry name" value="HNH NUCLEASE YAJD-RELATED"/>
    <property type="match status" value="1"/>
</dbReference>
<dbReference type="Proteomes" id="UP000194933">
    <property type="component" value="Unassembled WGS sequence"/>
</dbReference>
<comment type="caution">
    <text evidence="6">The sequence shown here is derived from an EMBL/GenBank/DDBJ whole genome shotgun (WGS) entry which is preliminary data.</text>
</comment>
<dbReference type="InterPro" id="IPR002711">
    <property type="entry name" value="HNH"/>
</dbReference>
<evidence type="ECO:0000256" key="4">
    <source>
        <dbReference type="ARBA" id="ARBA00040194"/>
    </source>
</evidence>
<reference evidence="6 7" key="1">
    <citation type="submission" date="2017-05" db="EMBL/GenBank/DDBJ databases">
        <title>The Genome Sequence of Enterococcus sp. 10A9_DIV0425.</title>
        <authorList>
            <consortium name="The Broad Institute Genomics Platform"/>
            <consortium name="The Broad Institute Genomic Center for Infectious Diseases"/>
            <person name="Earl A."/>
            <person name="Manson A."/>
            <person name="Schwartman J."/>
            <person name="Gilmore M."/>
            <person name="Abouelleil A."/>
            <person name="Cao P."/>
            <person name="Chapman S."/>
            <person name="Cusick C."/>
            <person name="Shea T."/>
            <person name="Young S."/>
            <person name="Neafsey D."/>
            <person name="Nusbaum C."/>
            <person name="Birren B."/>
        </authorList>
    </citation>
    <scope>NUCLEOTIDE SEQUENCE [LARGE SCALE GENOMIC DNA]</scope>
    <source>
        <strain evidence="6 7">10A9_DIV0425</strain>
    </source>
</reference>
<dbReference type="RefSeq" id="WP_086285132.1">
    <property type="nucleotide sequence ID" value="NZ_NGMO01000003.1"/>
</dbReference>
<keyword evidence="1" id="KW-0540">Nuclease</keyword>
<keyword evidence="7" id="KW-1185">Reference proteome</keyword>
<evidence type="ECO:0000256" key="3">
    <source>
        <dbReference type="ARBA" id="ARBA00038412"/>
    </source>
</evidence>
<dbReference type="GO" id="GO:0016787">
    <property type="term" value="F:hydrolase activity"/>
    <property type="evidence" value="ECO:0007669"/>
    <property type="project" value="UniProtKB-KW"/>
</dbReference>
<dbReference type="GO" id="GO:0008270">
    <property type="term" value="F:zinc ion binding"/>
    <property type="evidence" value="ECO:0007669"/>
    <property type="project" value="InterPro"/>
</dbReference>
<dbReference type="EMBL" id="NGMO01000003">
    <property type="protein sequence ID" value="OTP10383.1"/>
    <property type="molecule type" value="Genomic_DNA"/>
</dbReference>
<dbReference type="STRING" id="1987383.A5844_002083"/>
<name>A0A242K0A0_9ENTE</name>
<comment type="similarity">
    <text evidence="3">Belongs to the HNH nuclease family.</text>
</comment>
<dbReference type="GO" id="GO:0005829">
    <property type="term" value="C:cytosol"/>
    <property type="evidence" value="ECO:0007669"/>
    <property type="project" value="TreeGrafter"/>
</dbReference>
<organism evidence="6 7">
    <name type="scientific">Candidatus Enterococcus wittei</name>
    <dbReference type="NCBI Taxonomy" id="1987383"/>
    <lineage>
        <taxon>Bacteria</taxon>
        <taxon>Bacillati</taxon>
        <taxon>Bacillota</taxon>
        <taxon>Bacilli</taxon>
        <taxon>Lactobacillales</taxon>
        <taxon>Enterococcaceae</taxon>
        <taxon>Enterococcus</taxon>
    </lineage>
</organism>
<accession>A0A242K0A0</accession>